<evidence type="ECO:0000259" key="14">
    <source>
        <dbReference type="Pfam" id="PF01923"/>
    </source>
</evidence>
<protein>
    <recommendedName>
        <fullName evidence="4">Corrinoid adenosyltransferase</fullName>
        <ecNumber evidence="3">2.5.1.17</ecNumber>
    </recommendedName>
    <alternativeName>
        <fullName evidence="9">Cob(II)alamin adenosyltransferase</fullName>
    </alternativeName>
    <alternativeName>
        <fullName evidence="11">Cob(II)yrinic acid a,c-diamide adenosyltransferase</fullName>
    </alternativeName>
    <alternativeName>
        <fullName evidence="10">Cobinamide/cobalamin adenosyltransferase</fullName>
    </alternativeName>
</protein>
<dbReference type="Gene3D" id="3.30.450.150">
    <property type="entry name" value="Haem-degrading domain"/>
    <property type="match status" value="1"/>
</dbReference>
<dbReference type="Gene3D" id="1.20.1200.10">
    <property type="entry name" value="Cobalamin adenosyltransferase-like"/>
    <property type="match status" value="1"/>
</dbReference>
<dbReference type="SUPFAM" id="SSF143744">
    <property type="entry name" value="GlcG-like"/>
    <property type="match status" value="1"/>
</dbReference>
<evidence type="ECO:0000256" key="11">
    <source>
        <dbReference type="ARBA" id="ARBA00033354"/>
    </source>
</evidence>
<feature type="domain" description="Cobalamin adenosyltransferase-like" evidence="14">
    <location>
        <begin position="9"/>
        <end position="169"/>
    </location>
</feature>
<keyword evidence="5" id="KW-0169">Cobalamin biosynthesis</keyword>
<comment type="catalytic activity">
    <reaction evidence="13">
        <text>2 cob(II)alamin + reduced [electron-transfer flavoprotein] + 2 ATP = 2 adenosylcob(III)alamin + 2 triphosphate + oxidized [electron-transfer flavoprotein] + 3 H(+)</text>
        <dbReference type="Rhea" id="RHEA:28671"/>
        <dbReference type="Rhea" id="RHEA-COMP:10685"/>
        <dbReference type="Rhea" id="RHEA-COMP:10686"/>
        <dbReference type="ChEBI" id="CHEBI:15378"/>
        <dbReference type="ChEBI" id="CHEBI:16304"/>
        <dbReference type="ChEBI" id="CHEBI:18036"/>
        <dbReference type="ChEBI" id="CHEBI:18408"/>
        <dbReference type="ChEBI" id="CHEBI:30616"/>
        <dbReference type="ChEBI" id="CHEBI:57692"/>
        <dbReference type="ChEBI" id="CHEBI:58307"/>
        <dbReference type="EC" id="2.5.1.17"/>
    </reaction>
</comment>
<dbReference type="GO" id="GO:0008817">
    <property type="term" value="F:corrinoid adenosyltransferase activity"/>
    <property type="evidence" value="ECO:0007669"/>
    <property type="project" value="UniProtKB-EC"/>
</dbReference>
<keyword evidence="6 15" id="KW-0808">Transferase</keyword>
<keyword evidence="16" id="KW-1185">Reference proteome</keyword>
<evidence type="ECO:0000313" key="16">
    <source>
        <dbReference type="Proteomes" id="UP000199315"/>
    </source>
</evidence>
<dbReference type="Pfam" id="PF01923">
    <property type="entry name" value="Cob_adeno_trans"/>
    <property type="match status" value="1"/>
</dbReference>
<dbReference type="PANTHER" id="PTHR12213:SF0">
    <property type="entry name" value="CORRINOID ADENOSYLTRANSFERASE MMAB"/>
    <property type="match status" value="1"/>
</dbReference>
<dbReference type="InterPro" id="IPR029499">
    <property type="entry name" value="PduO-typ"/>
</dbReference>
<dbReference type="Pfam" id="PF03928">
    <property type="entry name" value="HbpS-like"/>
    <property type="match status" value="1"/>
</dbReference>
<evidence type="ECO:0000256" key="6">
    <source>
        <dbReference type="ARBA" id="ARBA00022679"/>
    </source>
</evidence>
<name>A0A1D3TRZ6_9FIRM</name>
<proteinExistence type="inferred from homology"/>
<sequence>MSVNKNVKIYTKEGDNGTTSLMKTRNVPKNDDRIQLLGTIDELTSNLGLLKASGISVEIREQFERIQKNLMTIMAGIADPYNKDYRFGEEVVAVLEEEIDRLEEGFPRDKKFVLPGKSRISAQTDIARTVARRAERWMVAVDRKFTVDKNAKRYLNRLADYLYVTARYMDFLEGGMDETTTQMKPAAKSDKGAVTMTDHDVIQAVLEKLGQGLGRISLESAKKLIGKVEEECVRKGLSAVIAVCGPDGNPVAIHVMDNAFLASFDIAMKKAYTSVAVKMSTRELGKLALPGQTFYGIDKADNGRMIIFGGGVPLSIEGRIIGGLGVSGGTSEQDAEVADFGQSVLESIL</sequence>
<evidence type="ECO:0000256" key="13">
    <source>
        <dbReference type="ARBA" id="ARBA00048692"/>
    </source>
</evidence>
<evidence type="ECO:0000256" key="12">
    <source>
        <dbReference type="ARBA" id="ARBA00048555"/>
    </source>
</evidence>
<dbReference type="InterPro" id="IPR016030">
    <property type="entry name" value="CblAdoTrfase-like"/>
</dbReference>
<dbReference type="STRING" id="1619234.SAMN05421730_100562"/>
<evidence type="ECO:0000256" key="7">
    <source>
        <dbReference type="ARBA" id="ARBA00022741"/>
    </source>
</evidence>
<keyword evidence="8" id="KW-0067">ATP-binding</keyword>
<dbReference type="EMBL" id="FMKA01000005">
    <property type="protein sequence ID" value="SCP96531.1"/>
    <property type="molecule type" value="Genomic_DNA"/>
</dbReference>
<comment type="similarity">
    <text evidence="2">Belongs to the Cob(I)alamin adenosyltransferase family.</text>
</comment>
<evidence type="ECO:0000256" key="10">
    <source>
        <dbReference type="ARBA" id="ARBA00033334"/>
    </source>
</evidence>
<evidence type="ECO:0000256" key="2">
    <source>
        <dbReference type="ARBA" id="ARBA00007487"/>
    </source>
</evidence>
<evidence type="ECO:0000256" key="8">
    <source>
        <dbReference type="ARBA" id="ARBA00022840"/>
    </source>
</evidence>
<dbReference type="InterPro" id="IPR038084">
    <property type="entry name" value="PduO/GlcC-like_sf"/>
</dbReference>
<dbReference type="PANTHER" id="PTHR12213">
    <property type="entry name" value="CORRINOID ADENOSYLTRANSFERASE"/>
    <property type="match status" value="1"/>
</dbReference>
<dbReference type="InterPro" id="IPR005624">
    <property type="entry name" value="PduO/GlcC-like"/>
</dbReference>
<comment type="pathway">
    <text evidence="1">Cofactor biosynthesis; adenosylcobalamin biosynthesis; adenosylcobalamin from cob(II)yrinate a,c-diamide: step 2/7.</text>
</comment>
<dbReference type="EC" id="2.5.1.17" evidence="3"/>
<dbReference type="Proteomes" id="UP000199315">
    <property type="component" value="Unassembled WGS sequence"/>
</dbReference>
<dbReference type="GO" id="GO:0009236">
    <property type="term" value="P:cobalamin biosynthetic process"/>
    <property type="evidence" value="ECO:0007669"/>
    <property type="project" value="UniProtKB-KW"/>
</dbReference>
<evidence type="ECO:0000256" key="5">
    <source>
        <dbReference type="ARBA" id="ARBA00022573"/>
    </source>
</evidence>
<evidence type="ECO:0000256" key="3">
    <source>
        <dbReference type="ARBA" id="ARBA00012454"/>
    </source>
</evidence>
<dbReference type="AlphaFoldDB" id="A0A1D3TRZ6"/>
<dbReference type="SUPFAM" id="SSF89028">
    <property type="entry name" value="Cobalamin adenosyltransferase-like"/>
    <property type="match status" value="1"/>
</dbReference>
<evidence type="ECO:0000256" key="1">
    <source>
        <dbReference type="ARBA" id="ARBA00005121"/>
    </source>
</evidence>
<dbReference type="RefSeq" id="WP_242875485.1">
    <property type="nucleotide sequence ID" value="NZ_FMKA01000005.1"/>
</dbReference>
<dbReference type="GO" id="GO:0005524">
    <property type="term" value="F:ATP binding"/>
    <property type="evidence" value="ECO:0007669"/>
    <property type="project" value="UniProtKB-KW"/>
</dbReference>
<evidence type="ECO:0000256" key="9">
    <source>
        <dbReference type="ARBA" id="ARBA00031529"/>
    </source>
</evidence>
<keyword evidence="7" id="KW-0547">Nucleotide-binding</keyword>
<dbReference type="InterPro" id="IPR036451">
    <property type="entry name" value="CblAdoTrfase-like_sf"/>
</dbReference>
<organism evidence="15 16">
    <name type="scientific">Anaerobium acetethylicum</name>
    <dbReference type="NCBI Taxonomy" id="1619234"/>
    <lineage>
        <taxon>Bacteria</taxon>
        <taxon>Bacillati</taxon>
        <taxon>Bacillota</taxon>
        <taxon>Clostridia</taxon>
        <taxon>Lachnospirales</taxon>
        <taxon>Lachnospiraceae</taxon>
        <taxon>Anaerobium</taxon>
    </lineage>
</organism>
<dbReference type="NCBIfam" id="TIGR00636">
    <property type="entry name" value="PduO_Nterm"/>
    <property type="match status" value="1"/>
</dbReference>
<evidence type="ECO:0000313" key="15">
    <source>
        <dbReference type="EMBL" id="SCP96531.1"/>
    </source>
</evidence>
<comment type="catalytic activity">
    <reaction evidence="12">
        <text>2 cob(II)yrinate a,c diamide + reduced [electron-transfer flavoprotein] + 2 ATP = 2 adenosylcob(III)yrinate a,c-diamide + 2 triphosphate + oxidized [electron-transfer flavoprotein] + 3 H(+)</text>
        <dbReference type="Rhea" id="RHEA:11528"/>
        <dbReference type="Rhea" id="RHEA-COMP:10685"/>
        <dbReference type="Rhea" id="RHEA-COMP:10686"/>
        <dbReference type="ChEBI" id="CHEBI:15378"/>
        <dbReference type="ChEBI" id="CHEBI:18036"/>
        <dbReference type="ChEBI" id="CHEBI:30616"/>
        <dbReference type="ChEBI" id="CHEBI:57692"/>
        <dbReference type="ChEBI" id="CHEBI:58307"/>
        <dbReference type="ChEBI" id="CHEBI:58503"/>
        <dbReference type="ChEBI" id="CHEBI:58537"/>
        <dbReference type="EC" id="2.5.1.17"/>
    </reaction>
</comment>
<accession>A0A1D3TRZ6</accession>
<evidence type="ECO:0000256" key="4">
    <source>
        <dbReference type="ARBA" id="ARBA00020963"/>
    </source>
</evidence>
<gene>
    <name evidence="15" type="ORF">SAMN05421730_100562</name>
</gene>
<reference evidence="15 16" key="1">
    <citation type="submission" date="2016-09" db="EMBL/GenBank/DDBJ databases">
        <authorList>
            <person name="Capua I."/>
            <person name="De Benedictis P."/>
            <person name="Joannis T."/>
            <person name="Lombin L.H."/>
            <person name="Cattoli G."/>
        </authorList>
    </citation>
    <scope>NUCLEOTIDE SEQUENCE [LARGE SCALE GENOMIC DNA]</scope>
    <source>
        <strain evidence="15 16">GluBS11</strain>
    </source>
</reference>